<keyword evidence="3" id="KW-0233">DNA recombination</keyword>
<dbReference type="Gene3D" id="1.10.443.10">
    <property type="entry name" value="Intergrase catalytic core"/>
    <property type="match status" value="1"/>
</dbReference>
<comment type="similarity">
    <text evidence="1">Belongs to the 'phage' integrase family.</text>
</comment>
<sequence length="344" mass="38703">MKPLKKPLEPQQCGDRVRIRVPMNKQYKSIYCGKWGNPPDMAKATELGIRIYRDSNAGCFDPSLETYRAMVKTGEVPLSYSKESLIEALTLEYQQTPTNAKRNVLSKLRGYSQPINNERQALAFYNTIVASVKSSSAGVYLTALKQVSPLFKNIKRPRYQKPDVEPLSLDQLKAILEAVSGSHYGPLFNLLALTGARPSELLGLRWGKVFLDEGYILIDSQLTKDKKIGPTKNRKSRRVFLSPKASELFRNLKPQKVDPDALVFTNTKGQPISLIGLREVWHKRLKNAGLPRTKLYKLRSTRLSQLLENGYSLAQVANQGGHSINTLITNYAGVVSQIVMKDYF</sequence>
<dbReference type="InterPro" id="IPR013762">
    <property type="entry name" value="Integrase-like_cat_sf"/>
</dbReference>
<dbReference type="InterPro" id="IPR002104">
    <property type="entry name" value="Integrase_catalytic"/>
</dbReference>
<evidence type="ECO:0000313" key="5">
    <source>
        <dbReference type="EMBL" id="ADN17047.1"/>
    </source>
</evidence>
<accession>E0UKG6</accession>
<dbReference type="GO" id="GO:0003677">
    <property type="term" value="F:DNA binding"/>
    <property type="evidence" value="ECO:0007669"/>
    <property type="project" value="UniProtKB-KW"/>
</dbReference>
<keyword evidence="6" id="KW-1185">Reference proteome</keyword>
<evidence type="ECO:0000256" key="1">
    <source>
        <dbReference type="ARBA" id="ARBA00008857"/>
    </source>
</evidence>
<dbReference type="GO" id="GO:0015074">
    <property type="term" value="P:DNA integration"/>
    <property type="evidence" value="ECO:0007669"/>
    <property type="project" value="InterPro"/>
</dbReference>
<dbReference type="Pfam" id="PF00589">
    <property type="entry name" value="Phage_integrase"/>
    <property type="match status" value="1"/>
</dbReference>
<dbReference type="Proteomes" id="UP000008206">
    <property type="component" value="Chromosome"/>
</dbReference>
<protein>
    <submittedName>
        <fullName evidence="5">Integrase family protein</fullName>
    </submittedName>
</protein>
<keyword evidence="2" id="KW-0238">DNA-binding</keyword>
<reference evidence="6" key="1">
    <citation type="journal article" date="2011" name="MBio">
        <title>Novel metabolic attributes of the genus Cyanothece, comprising a group of unicellular nitrogen-fixing Cyanobacteria.</title>
        <authorList>
            <person name="Bandyopadhyay A."/>
            <person name="Elvitigala T."/>
            <person name="Welsh E."/>
            <person name="Stockel J."/>
            <person name="Liberton M."/>
            <person name="Min H."/>
            <person name="Sherman L.A."/>
            <person name="Pakrasi H.B."/>
        </authorList>
    </citation>
    <scope>NUCLEOTIDE SEQUENCE [LARGE SCALE GENOMIC DNA]</scope>
    <source>
        <strain evidence="6">PCC 7822</strain>
    </source>
</reference>
<evidence type="ECO:0000259" key="4">
    <source>
        <dbReference type="PROSITE" id="PS51898"/>
    </source>
</evidence>
<dbReference type="PROSITE" id="PS51898">
    <property type="entry name" value="TYR_RECOMBINASE"/>
    <property type="match status" value="1"/>
</dbReference>
<gene>
    <name evidence="5" type="ordered locus">Cyan7822_5164</name>
</gene>
<dbReference type="eggNOG" id="COG0582">
    <property type="taxonomic scope" value="Bacteria"/>
</dbReference>
<dbReference type="AlphaFoldDB" id="E0UKG6"/>
<dbReference type="KEGG" id="cyj:Cyan7822_5164"/>
<dbReference type="PANTHER" id="PTHR30349">
    <property type="entry name" value="PHAGE INTEGRASE-RELATED"/>
    <property type="match status" value="1"/>
</dbReference>
<dbReference type="SUPFAM" id="SSF56349">
    <property type="entry name" value="DNA breaking-rejoining enzymes"/>
    <property type="match status" value="1"/>
</dbReference>
<dbReference type="PANTHER" id="PTHR30349:SF41">
    <property type="entry name" value="INTEGRASE_RECOMBINASE PROTEIN MJ0367-RELATED"/>
    <property type="match status" value="1"/>
</dbReference>
<dbReference type="GO" id="GO:0006310">
    <property type="term" value="P:DNA recombination"/>
    <property type="evidence" value="ECO:0007669"/>
    <property type="project" value="UniProtKB-KW"/>
</dbReference>
<dbReference type="CDD" id="cd01189">
    <property type="entry name" value="INT_ICEBs1_C_like"/>
    <property type="match status" value="1"/>
</dbReference>
<dbReference type="InterPro" id="IPR011010">
    <property type="entry name" value="DNA_brk_join_enz"/>
</dbReference>
<evidence type="ECO:0000256" key="3">
    <source>
        <dbReference type="ARBA" id="ARBA00023172"/>
    </source>
</evidence>
<dbReference type="STRING" id="497965.Cyan7822_5164"/>
<feature type="domain" description="Tyr recombinase" evidence="4">
    <location>
        <begin position="162"/>
        <end position="344"/>
    </location>
</feature>
<dbReference type="InterPro" id="IPR050090">
    <property type="entry name" value="Tyrosine_recombinase_XerCD"/>
</dbReference>
<evidence type="ECO:0000256" key="2">
    <source>
        <dbReference type="ARBA" id="ARBA00023125"/>
    </source>
</evidence>
<dbReference type="HOGENOM" id="CLU_027562_8_0_3"/>
<name>E0UKG6_GLOV7</name>
<dbReference type="EMBL" id="CP002198">
    <property type="protein sequence ID" value="ADN17047.1"/>
    <property type="molecule type" value="Genomic_DNA"/>
</dbReference>
<organism evidence="5 6">
    <name type="scientific">Gloeothece verrucosa (strain PCC 7822)</name>
    <name type="common">Cyanothece sp. (strain PCC 7822)</name>
    <dbReference type="NCBI Taxonomy" id="497965"/>
    <lineage>
        <taxon>Bacteria</taxon>
        <taxon>Bacillati</taxon>
        <taxon>Cyanobacteriota</taxon>
        <taxon>Cyanophyceae</taxon>
        <taxon>Oscillatoriophycideae</taxon>
        <taxon>Chroococcales</taxon>
        <taxon>Aphanothecaceae</taxon>
        <taxon>Gloeothece</taxon>
        <taxon>Gloeothece verrucosa</taxon>
    </lineage>
</organism>
<evidence type="ECO:0000313" key="6">
    <source>
        <dbReference type="Proteomes" id="UP000008206"/>
    </source>
</evidence>
<proteinExistence type="inferred from homology"/>